<reference evidence="1 2" key="1">
    <citation type="submission" date="2011-11" db="EMBL/GenBank/DDBJ databases">
        <title>Improved High-Quality Draft sequence of Beggiatoa alba B18lD.</title>
        <authorList>
            <consortium name="US DOE Joint Genome Institute"/>
            <person name="Lucas S."/>
            <person name="Han J."/>
            <person name="Lapidus A."/>
            <person name="Cheng J.-F."/>
            <person name="Goodwin L."/>
            <person name="Pitluck S."/>
            <person name="Peters L."/>
            <person name="Mikhailova N."/>
            <person name="Held B."/>
            <person name="Detter J.C."/>
            <person name="Han C."/>
            <person name="Tapia R."/>
            <person name="Land M."/>
            <person name="Hauser L."/>
            <person name="Kyrpides N."/>
            <person name="Ivanova N."/>
            <person name="Pagani I."/>
            <person name="Samuel K."/>
            <person name="Teske A."/>
            <person name="Mueller J."/>
            <person name="Woyke T."/>
        </authorList>
    </citation>
    <scope>NUCLEOTIDE SEQUENCE [LARGE SCALE GENOMIC DNA]</scope>
    <source>
        <strain evidence="1 2">B18LD</strain>
    </source>
</reference>
<dbReference type="EMBL" id="JH600070">
    <property type="protein sequence ID" value="EIJ42338.1"/>
    <property type="molecule type" value="Genomic_DNA"/>
</dbReference>
<protein>
    <submittedName>
        <fullName evidence="1">Uncharacterized protein</fullName>
    </submittedName>
</protein>
<accession>I3CFE5</accession>
<gene>
    <name evidence="1" type="ORF">BegalDRAFT_1446</name>
</gene>
<evidence type="ECO:0000313" key="2">
    <source>
        <dbReference type="Proteomes" id="UP000005744"/>
    </source>
</evidence>
<dbReference type="HOGENOM" id="CLU_625094_0_0_6"/>
<name>I3CFE5_9GAMM</name>
<evidence type="ECO:0000313" key="1">
    <source>
        <dbReference type="EMBL" id="EIJ42338.1"/>
    </source>
</evidence>
<sequence length="438" mass="47013">MLKTKNFFLLRKMHVYALTMLVMLGFISPSTWAWDNDYVLPTLSSQTYPIISSVPNFFSVTYSSQSTSSPMPITSIKQGKSLRIAILVPPGVTAVSIGAESNQWQGVGSSSGGYVAGTYPVMGSFSTDPGELCTSTRQVDSAGNEMCGNVTGNFIYTSELHAAAGGLSDSLYGAPGSTSTVLTTPRYMYFVLYHPVNALDSFKFASLTISFVVSDLTLYSAWRSARPWAGGSSTSLDGIGETEPEPEPNNLTLILNHPFRLTTDAEINLTGAYTNTSGSKITLKSGDQISSGSAVTLSADILADTQDTSGDIVIVAAWGDASMNSDLTKMIWKQKVSYGSFFGDNSTGKIEAWQDWEGLVTDPEVANIVAYQNNASLSATTKKTITIGTGSLIPPSSLGTKRQVIFFVGYRGRVLISSEQGFGYFYVLNDPFILNIQD</sequence>
<keyword evidence="2" id="KW-1185">Reference proteome</keyword>
<dbReference type="Proteomes" id="UP000005744">
    <property type="component" value="Unassembled WGS sequence"/>
</dbReference>
<dbReference type="AlphaFoldDB" id="I3CFE5"/>
<proteinExistence type="predicted"/>
<organism evidence="1 2">
    <name type="scientific">Beggiatoa alba B18LD</name>
    <dbReference type="NCBI Taxonomy" id="395493"/>
    <lineage>
        <taxon>Bacteria</taxon>
        <taxon>Pseudomonadati</taxon>
        <taxon>Pseudomonadota</taxon>
        <taxon>Gammaproteobacteria</taxon>
        <taxon>Thiotrichales</taxon>
        <taxon>Thiotrichaceae</taxon>
        <taxon>Beggiatoa</taxon>
    </lineage>
</organism>